<protein>
    <submittedName>
        <fullName evidence="2">Uncharacterized protein</fullName>
    </submittedName>
</protein>
<dbReference type="EMBL" id="GBXM01082044">
    <property type="protein sequence ID" value="JAH26533.1"/>
    <property type="molecule type" value="Transcribed_RNA"/>
</dbReference>
<feature type="region of interest" description="Disordered" evidence="1">
    <location>
        <begin position="21"/>
        <end position="42"/>
    </location>
</feature>
<name>A0A0E9RDW6_ANGAN</name>
<sequence>MLHISTVPSEHWLGRSHAVVSQSKWSNHKRSQNHHQPAIRGC</sequence>
<dbReference type="AlphaFoldDB" id="A0A0E9RDW6"/>
<organism evidence="2">
    <name type="scientific">Anguilla anguilla</name>
    <name type="common">European freshwater eel</name>
    <name type="synonym">Muraena anguilla</name>
    <dbReference type="NCBI Taxonomy" id="7936"/>
    <lineage>
        <taxon>Eukaryota</taxon>
        <taxon>Metazoa</taxon>
        <taxon>Chordata</taxon>
        <taxon>Craniata</taxon>
        <taxon>Vertebrata</taxon>
        <taxon>Euteleostomi</taxon>
        <taxon>Actinopterygii</taxon>
        <taxon>Neopterygii</taxon>
        <taxon>Teleostei</taxon>
        <taxon>Anguilliformes</taxon>
        <taxon>Anguillidae</taxon>
        <taxon>Anguilla</taxon>
    </lineage>
</organism>
<reference evidence="2" key="1">
    <citation type="submission" date="2014-11" db="EMBL/GenBank/DDBJ databases">
        <authorList>
            <person name="Amaro Gonzalez C."/>
        </authorList>
    </citation>
    <scope>NUCLEOTIDE SEQUENCE</scope>
</reference>
<accession>A0A0E9RDW6</accession>
<evidence type="ECO:0000256" key="1">
    <source>
        <dbReference type="SAM" id="MobiDB-lite"/>
    </source>
</evidence>
<reference evidence="2" key="2">
    <citation type="journal article" date="2015" name="Fish Shellfish Immunol.">
        <title>Early steps in the European eel (Anguilla anguilla)-Vibrio vulnificus interaction in the gills: Role of the RtxA13 toxin.</title>
        <authorList>
            <person name="Callol A."/>
            <person name="Pajuelo D."/>
            <person name="Ebbesson L."/>
            <person name="Teles M."/>
            <person name="MacKenzie S."/>
            <person name="Amaro C."/>
        </authorList>
    </citation>
    <scope>NUCLEOTIDE SEQUENCE</scope>
</reference>
<evidence type="ECO:0000313" key="2">
    <source>
        <dbReference type="EMBL" id="JAH26533.1"/>
    </source>
</evidence>
<proteinExistence type="predicted"/>